<feature type="region of interest" description="Disordered" evidence="1">
    <location>
        <begin position="1"/>
        <end position="43"/>
    </location>
</feature>
<dbReference type="EMBL" id="CP094298">
    <property type="protein sequence ID" value="UNZ05952.1"/>
    <property type="molecule type" value="Genomic_DNA"/>
</dbReference>
<reference evidence="2 3" key="1">
    <citation type="submission" date="2022-03" db="EMBL/GenBank/DDBJ databases">
        <title>Complete genome of Streptomyces rimosus ssp. rimosus R7 (=ATCC 10970).</title>
        <authorList>
            <person name="Beganovic S."/>
            <person name="Ruckert C."/>
            <person name="Busche T."/>
            <person name="Kalinowski J."/>
            <person name="Wittmann C."/>
        </authorList>
    </citation>
    <scope>NUCLEOTIDE SEQUENCE [LARGE SCALE GENOMIC DNA]</scope>
    <source>
        <strain evidence="2 3">R7</strain>
    </source>
</reference>
<evidence type="ECO:0000256" key="1">
    <source>
        <dbReference type="SAM" id="MobiDB-lite"/>
    </source>
</evidence>
<dbReference type="Proteomes" id="UP000829494">
    <property type="component" value="Chromosome"/>
</dbReference>
<dbReference type="GeneID" id="66854916"/>
<evidence type="ECO:0000313" key="2">
    <source>
        <dbReference type="EMBL" id="UNZ05952.1"/>
    </source>
</evidence>
<accession>A0ABY3Z908</accession>
<organism evidence="2 3">
    <name type="scientific">Streptomyces rimosus subsp. rimosus</name>
    <dbReference type="NCBI Taxonomy" id="132474"/>
    <lineage>
        <taxon>Bacteria</taxon>
        <taxon>Bacillati</taxon>
        <taxon>Actinomycetota</taxon>
        <taxon>Actinomycetes</taxon>
        <taxon>Kitasatosporales</taxon>
        <taxon>Streptomycetaceae</taxon>
        <taxon>Streptomyces</taxon>
    </lineage>
</organism>
<evidence type="ECO:0000313" key="3">
    <source>
        <dbReference type="Proteomes" id="UP000829494"/>
    </source>
</evidence>
<name>A0ABY3Z908_STRRM</name>
<gene>
    <name evidence="2" type="ORF">SRIMR7_27760</name>
</gene>
<dbReference type="RefSeq" id="WP_226048705.1">
    <property type="nucleotide sequence ID" value="NZ_CP043497.1"/>
</dbReference>
<proteinExistence type="predicted"/>
<protein>
    <recommendedName>
        <fullName evidence="4">Integral membrane protein</fullName>
    </recommendedName>
</protein>
<keyword evidence="3" id="KW-1185">Reference proteome</keyword>
<sequence length="220" mass="23552">MGRRSEPGGGSTAHGEGGEDDGGARADDGARRDREVCDGRDTREGYALPPPVYGPAAYRDRNWAPELRAAACGTATVLAIMLTVDLAAHTIDPLRATCWTAIALVLFAALFPVRVTAGADWLAVRGLLCEHRVRTDLLVLVHRSDGMAPRLVLRDVTGSRVELDPKALTGNPVLWHLLDTGARLSRERGLLRSGGEVLRELGERIDGDGARGVFEASGLR</sequence>
<evidence type="ECO:0008006" key="4">
    <source>
        <dbReference type="Google" id="ProtNLM"/>
    </source>
</evidence>
<feature type="compositionally biased region" description="Basic and acidic residues" evidence="1">
    <location>
        <begin position="22"/>
        <end position="43"/>
    </location>
</feature>